<evidence type="ECO:0000313" key="2">
    <source>
        <dbReference type="EMBL" id="QHU17820.1"/>
    </source>
</evidence>
<dbReference type="Gene3D" id="1.20.1280.290">
    <property type="match status" value="1"/>
</dbReference>
<dbReference type="AlphaFoldDB" id="A0A6C0KMC0"/>
<keyword evidence="1" id="KW-0472">Membrane</keyword>
<feature type="transmembrane region" description="Helical" evidence="1">
    <location>
        <begin position="6"/>
        <end position="23"/>
    </location>
</feature>
<evidence type="ECO:0000256" key="1">
    <source>
        <dbReference type="SAM" id="Phobius"/>
    </source>
</evidence>
<reference evidence="2" key="1">
    <citation type="journal article" date="2020" name="Nature">
        <title>Giant virus diversity and host interactions through global metagenomics.</title>
        <authorList>
            <person name="Schulz F."/>
            <person name="Roux S."/>
            <person name="Paez-Espino D."/>
            <person name="Jungbluth S."/>
            <person name="Walsh D.A."/>
            <person name="Denef V.J."/>
            <person name="McMahon K.D."/>
            <person name="Konstantinidis K.T."/>
            <person name="Eloe-Fadrosh E.A."/>
            <person name="Kyrpides N.C."/>
            <person name="Woyke T."/>
        </authorList>
    </citation>
    <scope>NUCLEOTIDE SEQUENCE</scope>
    <source>
        <strain evidence="2">GVMAG-S-3300012919-55</strain>
    </source>
</reference>
<dbReference type="EMBL" id="MN740918">
    <property type="protein sequence ID" value="QHU17820.1"/>
    <property type="molecule type" value="Genomic_DNA"/>
</dbReference>
<protein>
    <recommendedName>
        <fullName evidence="3">PQ-loop repeat-containing protein</fullName>
    </recommendedName>
</protein>
<keyword evidence="1" id="KW-1133">Transmembrane helix</keyword>
<feature type="transmembrane region" description="Helical" evidence="1">
    <location>
        <begin position="58"/>
        <end position="79"/>
    </location>
</feature>
<evidence type="ECO:0008006" key="3">
    <source>
        <dbReference type="Google" id="ProtNLM"/>
    </source>
</evidence>
<name>A0A6C0KMC0_9ZZZZ</name>
<sequence>MNYNYFGYIGCLLISLSIFPKTYQRIQSNKWENVTIWTNVTICASCSTMLIYSVKMNLYPIFCSSILVLINEFIHLCYYCNKKCSIREMECIKTLDRI</sequence>
<organism evidence="2">
    <name type="scientific">viral metagenome</name>
    <dbReference type="NCBI Taxonomy" id="1070528"/>
    <lineage>
        <taxon>unclassified sequences</taxon>
        <taxon>metagenomes</taxon>
        <taxon>organismal metagenomes</taxon>
    </lineage>
</organism>
<accession>A0A6C0KMC0</accession>
<feature type="transmembrane region" description="Helical" evidence="1">
    <location>
        <begin position="35"/>
        <end position="52"/>
    </location>
</feature>
<proteinExistence type="predicted"/>
<keyword evidence="1" id="KW-0812">Transmembrane</keyword>